<protein>
    <recommendedName>
        <fullName evidence="6">L-aspartate dehydrogenase</fullName>
        <ecNumber evidence="6">1.4.1.21</ecNumber>
    </recommendedName>
</protein>
<keyword evidence="10" id="KW-1185">Reference proteome</keyword>
<dbReference type="GO" id="GO:0009435">
    <property type="term" value="P:NAD+ biosynthetic process"/>
    <property type="evidence" value="ECO:0007669"/>
    <property type="project" value="UniProtKB-UniRule"/>
</dbReference>
<dbReference type="PANTHER" id="PTHR31873">
    <property type="entry name" value="L-ASPARTATE DEHYDROGENASE-RELATED"/>
    <property type="match status" value="1"/>
</dbReference>
<dbReference type="EMBL" id="JXOJ01000008">
    <property type="protein sequence ID" value="KLK87301.1"/>
    <property type="molecule type" value="Genomic_DNA"/>
</dbReference>
<dbReference type="SUPFAM" id="SSF51735">
    <property type="entry name" value="NAD(P)-binding Rossmann-fold domains"/>
    <property type="match status" value="1"/>
</dbReference>
<feature type="binding site" evidence="6">
    <location>
        <position position="119"/>
    </location>
    <ligand>
        <name>NAD(+)</name>
        <dbReference type="ChEBI" id="CHEBI:57540"/>
    </ligand>
</feature>
<evidence type="ECO:0000313" key="9">
    <source>
        <dbReference type="EMBL" id="KLK87301.1"/>
    </source>
</evidence>
<dbReference type="GO" id="GO:0033735">
    <property type="term" value="F:aspartate dehydrogenase [NAD(P)+] activity"/>
    <property type="evidence" value="ECO:0007669"/>
    <property type="project" value="UniProtKB-EC"/>
</dbReference>
<dbReference type="UniPathway" id="UPA00253">
    <property type="reaction ID" value="UER00456"/>
</dbReference>
<dbReference type="AlphaFoldDB" id="A0A0H1QXI7"/>
<dbReference type="PATRIC" id="fig|1550566.3.peg.2622"/>
<evidence type="ECO:0000313" key="10">
    <source>
        <dbReference type="Proteomes" id="UP000035301"/>
    </source>
</evidence>
<keyword evidence="4 6" id="KW-0560">Oxidoreductase</keyword>
<evidence type="ECO:0000256" key="1">
    <source>
        <dbReference type="ARBA" id="ARBA00008331"/>
    </source>
</evidence>
<dbReference type="SUPFAM" id="SSF55347">
    <property type="entry name" value="Glyceraldehyde-3-phosphate dehydrogenase-like, C-terminal domain"/>
    <property type="match status" value="1"/>
</dbReference>
<comment type="miscellaneous">
    <text evidence="6">The iminoaspartate product is unstable in aqueous solution and can decompose to oxaloacetate and ammonia.</text>
</comment>
<dbReference type="Gene3D" id="3.30.360.10">
    <property type="entry name" value="Dihydrodipicolinate Reductase, domain 2"/>
    <property type="match status" value="1"/>
</dbReference>
<organism evidence="9 10">
    <name type="scientific">Methanoculleus sediminis</name>
    <dbReference type="NCBI Taxonomy" id="1550566"/>
    <lineage>
        <taxon>Archaea</taxon>
        <taxon>Methanobacteriati</taxon>
        <taxon>Methanobacteriota</taxon>
        <taxon>Stenosarchaea group</taxon>
        <taxon>Methanomicrobia</taxon>
        <taxon>Methanomicrobiales</taxon>
        <taxon>Methanomicrobiaceae</taxon>
        <taxon>Methanoculleus</taxon>
    </lineage>
</organism>
<dbReference type="PANTHER" id="PTHR31873:SF6">
    <property type="entry name" value="ASPARTATE DEHYDROGENASE DOMAIN-CONTAINING PROTEIN"/>
    <property type="match status" value="1"/>
</dbReference>
<dbReference type="NCBIfam" id="TIGR03855">
    <property type="entry name" value="NAD_NadX"/>
    <property type="match status" value="1"/>
</dbReference>
<dbReference type="HAMAP" id="MF_01265">
    <property type="entry name" value="NadX"/>
    <property type="match status" value="1"/>
</dbReference>
<evidence type="ECO:0000259" key="7">
    <source>
        <dbReference type="Pfam" id="PF01958"/>
    </source>
</evidence>
<dbReference type="RefSeq" id="WP_048185708.1">
    <property type="nucleotide sequence ID" value="NZ_JXOJ01000008.1"/>
</dbReference>
<dbReference type="InterPro" id="IPR011182">
    <property type="entry name" value="L-Asp_DH"/>
</dbReference>
<dbReference type="Pfam" id="PF03447">
    <property type="entry name" value="NAD_binding_3"/>
    <property type="match status" value="1"/>
</dbReference>
<dbReference type="STRING" id="1550566.SZ63_12000"/>
<feature type="domain" description="Aspartate/homoserine dehydrogenase NAD-binding" evidence="8">
    <location>
        <begin position="8"/>
        <end position="116"/>
    </location>
</feature>
<evidence type="ECO:0000259" key="8">
    <source>
        <dbReference type="Pfam" id="PF03447"/>
    </source>
</evidence>
<dbReference type="GO" id="GO:0016639">
    <property type="term" value="F:oxidoreductase activity, acting on the CH-NH2 group of donors, NAD or NADP as acceptor"/>
    <property type="evidence" value="ECO:0007669"/>
    <property type="project" value="UniProtKB-UniRule"/>
</dbReference>
<reference evidence="9 10" key="1">
    <citation type="journal article" date="2015" name="Int. J. Syst. Evol. Microbiol.">
        <title>Methanoculleus sediminis sp. nov., a methanogen from sediments near a submarine mud volcano.</title>
        <authorList>
            <person name="Chen S.C."/>
            <person name="Chen M.F."/>
            <person name="Lai M.C."/>
            <person name="Weng C.Y."/>
            <person name="Wu S.Y."/>
            <person name="Lin S."/>
            <person name="Yang T.F."/>
            <person name="Chen P.C."/>
        </authorList>
    </citation>
    <scope>NUCLEOTIDE SEQUENCE [LARGE SCALE GENOMIC DNA]</scope>
    <source>
        <strain evidence="9 10">S3Fa</strain>
    </source>
</reference>
<keyword evidence="3 6" id="KW-0521">NADP</keyword>
<comment type="pathway">
    <text evidence="6">Cofactor biosynthesis; NAD(+) biosynthesis; iminoaspartate from L-aspartate (dehydrogenase route): step 1/1.</text>
</comment>
<dbReference type="InterPro" id="IPR002811">
    <property type="entry name" value="Asp_DH"/>
</dbReference>
<dbReference type="GO" id="GO:0051287">
    <property type="term" value="F:NAD binding"/>
    <property type="evidence" value="ECO:0007669"/>
    <property type="project" value="UniProtKB-UniRule"/>
</dbReference>
<dbReference type="Gene3D" id="3.40.50.720">
    <property type="entry name" value="NAD(P)-binding Rossmann-like Domain"/>
    <property type="match status" value="1"/>
</dbReference>
<comment type="catalytic activity">
    <reaction evidence="6">
        <text>L-aspartate + NAD(+) + H2O = oxaloacetate + NH4(+) + NADH + H(+)</text>
        <dbReference type="Rhea" id="RHEA:11788"/>
        <dbReference type="ChEBI" id="CHEBI:15377"/>
        <dbReference type="ChEBI" id="CHEBI:15378"/>
        <dbReference type="ChEBI" id="CHEBI:16452"/>
        <dbReference type="ChEBI" id="CHEBI:28938"/>
        <dbReference type="ChEBI" id="CHEBI:29991"/>
        <dbReference type="ChEBI" id="CHEBI:57540"/>
        <dbReference type="ChEBI" id="CHEBI:57945"/>
        <dbReference type="EC" id="1.4.1.21"/>
    </reaction>
</comment>
<evidence type="ECO:0000256" key="2">
    <source>
        <dbReference type="ARBA" id="ARBA00022642"/>
    </source>
</evidence>
<dbReference type="InterPro" id="IPR020626">
    <property type="entry name" value="Asp_DH_prok"/>
</dbReference>
<dbReference type="InterPro" id="IPR036291">
    <property type="entry name" value="NAD(P)-bd_dom_sf"/>
</dbReference>
<feature type="domain" description="Aspartate dehydrogenase" evidence="7">
    <location>
        <begin position="153"/>
        <end position="237"/>
    </location>
</feature>
<dbReference type="GO" id="GO:0050661">
    <property type="term" value="F:NADP binding"/>
    <property type="evidence" value="ECO:0007669"/>
    <property type="project" value="UniProtKB-UniRule"/>
</dbReference>
<keyword evidence="5 6" id="KW-0520">NAD</keyword>
<dbReference type="Proteomes" id="UP000035301">
    <property type="component" value="Unassembled WGS sequence"/>
</dbReference>
<dbReference type="InterPro" id="IPR022487">
    <property type="entry name" value="Asp_DH_arc"/>
</dbReference>
<feature type="active site" evidence="6">
    <location>
        <position position="203"/>
    </location>
</feature>
<dbReference type="InterPro" id="IPR005106">
    <property type="entry name" value="Asp/hSer_DH_NAD-bd"/>
</dbReference>
<dbReference type="PIRSF" id="PIRSF005227">
    <property type="entry name" value="Asp_dh_NAD_syn"/>
    <property type="match status" value="1"/>
</dbReference>
<dbReference type="Pfam" id="PF01958">
    <property type="entry name" value="Asp_DH_C"/>
    <property type="match status" value="1"/>
</dbReference>
<comment type="catalytic activity">
    <reaction evidence="6">
        <text>L-aspartate + NADP(+) + H2O = oxaloacetate + NH4(+) + NADPH + H(+)</text>
        <dbReference type="Rhea" id="RHEA:11784"/>
        <dbReference type="ChEBI" id="CHEBI:15377"/>
        <dbReference type="ChEBI" id="CHEBI:15378"/>
        <dbReference type="ChEBI" id="CHEBI:16452"/>
        <dbReference type="ChEBI" id="CHEBI:28938"/>
        <dbReference type="ChEBI" id="CHEBI:29991"/>
        <dbReference type="ChEBI" id="CHEBI:57783"/>
        <dbReference type="ChEBI" id="CHEBI:58349"/>
        <dbReference type="EC" id="1.4.1.21"/>
    </reaction>
</comment>
<comment type="similarity">
    <text evidence="1 6">Belongs to the L-aspartate dehydrogenase family.</text>
</comment>
<accession>A0A0H1QXI7</accession>
<comment type="function">
    <text evidence="6">Specifically catalyzes the NAD or NADP-dependent dehydrogenation of L-aspartate to iminoaspartate.</text>
</comment>
<sequence>MIKIGLLGCGNVGHIIATHAEGIRVVAVFDIIPGRAEELALLCHARSYADFDAFMREDFSIVVEAASVDAVRTYGEAVLRSGRDIVVLSGGALADDAFREHLIGVAREAGKKIRIPSGAITGLDNLKIGQISPPKHLLLRTTKPPASLGMTAEARTEIFKGLAHDCIKQYPKNINVAVALGLAAGRDADVELWVDPAAERNIHEIFVEGDFGDIYIRVRNVPSPDNPATSYMAALSILTLLKNLENPLVVGT</sequence>
<proteinExistence type="inferred from homology"/>
<gene>
    <name evidence="6" type="primary">nadX</name>
    <name evidence="9" type="ORF">SZ63_12000</name>
</gene>
<dbReference type="NCBIfam" id="NF009829">
    <property type="entry name" value="PRK13303.1-4"/>
    <property type="match status" value="1"/>
</dbReference>
<evidence type="ECO:0000256" key="3">
    <source>
        <dbReference type="ARBA" id="ARBA00022857"/>
    </source>
</evidence>
<dbReference type="EC" id="1.4.1.21" evidence="6"/>
<keyword evidence="2 6" id="KW-0662">Pyridine nucleotide biosynthesis</keyword>
<evidence type="ECO:0000256" key="5">
    <source>
        <dbReference type="ARBA" id="ARBA00023027"/>
    </source>
</evidence>
<evidence type="ECO:0000256" key="4">
    <source>
        <dbReference type="ARBA" id="ARBA00023002"/>
    </source>
</evidence>
<dbReference type="OrthoDB" id="15415at2157"/>
<evidence type="ECO:0000256" key="6">
    <source>
        <dbReference type="HAMAP-Rule" id="MF_01265"/>
    </source>
</evidence>
<feature type="binding site" evidence="6">
    <location>
        <position position="175"/>
    </location>
    <ligand>
        <name>NAD(+)</name>
        <dbReference type="ChEBI" id="CHEBI:57540"/>
    </ligand>
</feature>
<name>A0A0H1QXI7_9EURY</name>
<comment type="caution">
    <text evidence="9">The sequence shown here is derived from an EMBL/GenBank/DDBJ whole genome shotgun (WGS) entry which is preliminary data.</text>
</comment>